<name>A0A1I6P4L3_9FLAO</name>
<reference evidence="3" key="1">
    <citation type="submission" date="2016-10" db="EMBL/GenBank/DDBJ databases">
        <authorList>
            <person name="Varghese N."/>
            <person name="Submissions S."/>
        </authorList>
    </citation>
    <scope>NUCLEOTIDE SEQUENCE [LARGE SCALE GENOMIC DNA]</scope>
    <source>
        <strain evidence="3">DSM 24450</strain>
    </source>
</reference>
<accession>A0A1I6P4L3</accession>
<dbReference type="AlphaFoldDB" id="A0A1I6P4L3"/>
<organism evidence="2 3">
    <name type="scientific">Lutibacter maritimus</name>
    <dbReference type="NCBI Taxonomy" id="593133"/>
    <lineage>
        <taxon>Bacteria</taxon>
        <taxon>Pseudomonadati</taxon>
        <taxon>Bacteroidota</taxon>
        <taxon>Flavobacteriia</taxon>
        <taxon>Flavobacteriales</taxon>
        <taxon>Flavobacteriaceae</taxon>
        <taxon>Lutibacter</taxon>
    </lineage>
</organism>
<proteinExistence type="predicted"/>
<evidence type="ECO:0000256" key="1">
    <source>
        <dbReference type="ARBA" id="ARBA00022857"/>
    </source>
</evidence>
<dbReference type="RefSeq" id="WP_090223107.1">
    <property type="nucleotide sequence ID" value="NZ_FOZP01000001.1"/>
</dbReference>
<dbReference type="InterPro" id="IPR008670">
    <property type="entry name" value="CoA_reduct_LuxC"/>
</dbReference>
<dbReference type="SUPFAM" id="SSF53720">
    <property type="entry name" value="ALDH-like"/>
    <property type="match status" value="1"/>
</dbReference>
<dbReference type="OrthoDB" id="1522941at2"/>
<dbReference type="GO" id="GO:0003995">
    <property type="term" value="F:acyl-CoA dehydrogenase activity"/>
    <property type="evidence" value="ECO:0007669"/>
    <property type="project" value="InterPro"/>
</dbReference>
<keyword evidence="3" id="KW-1185">Reference proteome</keyword>
<dbReference type="STRING" id="593133.SAMN04488006_0891"/>
<evidence type="ECO:0000313" key="2">
    <source>
        <dbReference type="EMBL" id="SFS35153.1"/>
    </source>
</evidence>
<protein>
    <submittedName>
        <fullName evidence="2">Acyl-CoA reductase (LuxC)</fullName>
    </submittedName>
</protein>
<dbReference type="Pfam" id="PF05893">
    <property type="entry name" value="LuxC"/>
    <property type="match status" value="1"/>
</dbReference>
<dbReference type="InterPro" id="IPR016161">
    <property type="entry name" value="Ald_DH/histidinol_DH"/>
</dbReference>
<dbReference type="Proteomes" id="UP000199312">
    <property type="component" value="Unassembled WGS sequence"/>
</dbReference>
<dbReference type="GO" id="GO:0008218">
    <property type="term" value="P:bioluminescence"/>
    <property type="evidence" value="ECO:0007669"/>
    <property type="project" value="InterPro"/>
</dbReference>
<gene>
    <name evidence="2" type="ORF">SAMN04488006_0891</name>
</gene>
<evidence type="ECO:0000313" key="3">
    <source>
        <dbReference type="Proteomes" id="UP000199312"/>
    </source>
</evidence>
<keyword evidence="1" id="KW-0521">NADP</keyword>
<dbReference type="EMBL" id="FOZP01000001">
    <property type="protein sequence ID" value="SFS35153.1"/>
    <property type="molecule type" value="Genomic_DNA"/>
</dbReference>
<sequence>MNLAQRINAFQKLGIFFKQFSTAKIEKHSNSEINTLFFDAFKMQIERAQEFNGWFTKENVLKAFESWSEALSVENLIEWTSKYSFSKNTSPKTIAIIMAGNIPLVGFHDFLSVLITGNKALIKQSSNDKHFLPLIAKFLEHTNPYFKNKITFTDTVLTDFDAVIATGSNNTARYFEHYFGKYPSIIRQNRNSVAILTGKETEEELALLGEDIFQYFGLGCRSVSKLFVPKNYNFDMLFKAIYKFNNIINYKKYENNYDYNKAVYIMSLFNILENGFVMLKEDKSYASPIATVFYEFYDDFDNLLNKLNTEKSDIQCVVSNENVVDFVKFGQTQHPKLWNYADNVDTISFLLKL</sequence>